<evidence type="ECO:0000313" key="7">
    <source>
        <dbReference type="EMBL" id="MDK4325841.1"/>
    </source>
</evidence>
<keyword evidence="3" id="KW-0813">Transport</keyword>
<dbReference type="SUPFAM" id="SSF53807">
    <property type="entry name" value="Helical backbone' metal receptor"/>
    <property type="match status" value="1"/>
</dbReference>
<name>A0AAP4FAW0_9CORY</name>
<evidence type="ECO:0000256" key="5">
    <source>
        <dbReference type="SAM" id="SignalP"/>
    </source>
</evidence>
<gene>
    <name evidence="7" type="ORF">QPX54_04835</name>
</gene>
<evidence type="ECO:0000256" key="3">
    <source>
        <dbReference type="ARBA" id="ARBA00022448"/>
    </source>
</evidence>
<comment type="similarity">
    <text evidence="2">Belongs to the bacterial solute-binding protein 8 family.</text>
</comment>
<dbReference type="GO" id="GO:0030288">
    <property type="term" value="C:outer membrane-bounded periplasmic space"/>
    <property type="evidence" value="ECO:0007669"/>
    <property type="project" value="TreeGrafter"/>
</dbReference>
<dbReference type="Gene3D" id="3.40.50.1980">
    <property type="entry name" value="Nitrogenase molybdenum iron protein domain"/>
    <property type="match status" value="2"/>
</dbReference>
<feature type="chain" id="PRO_5042933701" evidence="5">
    <location>
        <begin position="31"/>
        <end position="335"/>
    </location>
</feature>
<protein>
    <submittedName>
        <fullName evidence="7">ABC transporter substrate-binding protein</fullName>
    </submittedName>
</protein>
<dbReference type="InterPro" id="IPR051313">
    <property type="entry name" value="Bact_iron-sidero_bind"/>
</dbReference>
<evidence type="ECO:0000259" key="6">
    <source>
        <dbReference type="PROSITE" id="PS50983"/>
    </source>
</evidence>
<sequence length="335" mass="36471">MLTKNGTKPNTARALAVASALAFFISACSAENGADTSTDGSSASGDTDTNVEGVTFQHPTIEGLNLEFEKQPEHLVMDCYAYSALEHLDITPDAVFGYDCDNPWVMGDTDISEVEQIGKDGEIDMEKLAQLRPDAVIGHGDADGWSWFDDDVNKQLTSVTTFIPLPDGDSIEENLDGTEKLGEFLGADLSDEKLSTAREDFKSAKEDFSKAVEGKELDFMLTSPTKEMLYTAVGFNHANFLEELGANIVGAQPPAEGNPWGKVAWEEASSYPADVILVEGLDEQQPFSAELWDSLPAVENDQLAGWSSKGAMTYYAFAKWLQGLAQQVKEFDKLH</sequence>
<evidence type="ECO:0000256" key="1">
    <source>
        <dbReference type="ARBA" id="ARBA00004196"/>
    </source>
</evidence>
<feature type="domain" description="Fe/B12 periplasmic-binding" evidence="6">
    <location>
        <begin position="73"/>
        <end position="335"/>
    </location>
</feature>
<organism evidence="7 8">
    <name type="scientific">Corynebacterium propinquum</name>
    <dbReference type="NCBI Taxonomy" id="43769"/>
    <lineage>
        <taxon>Bacteria</taxon>
        <taxon>Bacillati</taxon>
        <taxon>Actinomycetota</taxon>
        <taxon>Actinomycetes</taxon>
        <taxon>Mycobacteriales</taxon>
        <taxon>Corynebacteriaceae</taxon>
        <taxon>Corynebacterium</taxon>
    </lineage>
</organism>
<dbReference type="Proteomes" id="UP001226160">
    <property type="component" value="Unassembled WGS sequence"/>
</dbReference>
<reference evidence="7" key="1">
    <citation type="submission" date="2023-05" db="EMBL/GenBank/DDBJ databases">
        <title>Metabolic capabilities are highly conserved among human nasal-associated Corynebacterium species in pangenomic analyses.</title>
        <authorList>
            <person name="Tran T.H."/>
            <person name="Roberts A.Q."/>
            <person name="Escapa I.F."/>
            <person name="Gao W."/>
            <person name="Conlan S."/>
            <person name="Kong H."/>
            <person name="Segre J.A."/>
            <person name="Kelly M.S."/>
            <person name="Lemon K.P."/>
        </authorList>
    </citation>
    <scope>NUCLEOTIDE SEQUENCE</scope>
    <source>
        <strain evidence="7">KPL2654</strain>
    </source>
</reference>
<dbReference type="PROSITE" id="PS50983">
    <property type="entry name" value="FE_B12_PBP"/>
    <property type="match status" value="1"/>
</dbReference>
<dbReference type="EMBL" id="JASNVP010000004">
    <property type="protein sequence ID" value="MDK4325841.1"/>
    <property type="molecule type" value="Genomic_DNA"/>
</dbReference>
<dbReference type="AlphaFoldDB" id="A0AAP4FAW0"/>
<dbReference type="Pfam" id="PF01497">
    <property type="entry name" value="Peripla_BP_2"/>
    <property type="match status" value="1"/>
</dbReference>
<keyword evidence="4 5" id="KW-0732">Signal</keyword>
<evidence type="ECO:0000313" key="8">
    <source>
        <dbReference type="Proteomes" id="UP001226160"/>
    </source>
</evidence>
<dbReference type="InterPro" id="IPR002491">
    <property type="entry name" value="ABC_transptr_periplasmic_BD"/>
</dbReference>
<evidence type="ECO:0000256" key="4">
    <source>
        <dbReference type="ARBA" id="ARBA00022729"/>
    </source>
</evidence>
<dbReference type="RefSeq" id="WP_284589589.1">
    <property type="nucleotide sequence ID" value="NZ_JASNVP010000004.1"/>
</dbReference>
<proteinExistence type="inferred from homology"/>
<accession>A0AAP4FAW0</accession>
<feature type="signal peptide" evidence="5">
    <location>
        <begin position="1"/>
        <end position="30"/>
    </location>
</feature>
<comment type="subcellular location">
    <subcellularLocation>
        <location evidence="1">Cell envelope</location>
    </subcellularLocation>
</comment>
<dbReference type="PROSITE" id="PS51257">
    <property type="entry name" value="PROKAR_LIPOPROTEIN"/>
    <property type="match status" value="1"/>
</dbReference>
<dbReference type="GO" id="GO:1901678">
    <property type="term" value="P:iron coordination entity transport"/>
    <property type="evidence" value="ECO:0007669"/>
    <property type="project" value="UniProtKB-ARBA"/>
</dbReference>
<evidence type="ECO:0000256" key="2">
    <source>
        <dbReference type="ARBA" id="ARBA00008814"/>
    </source>
</evidence>
<dbReference type="PANTHER" id="PTHR30532:SF24">
    <property type="entry name" value="FERRIC ENTEROBACTIN-BINDING PERIPLASMIC PROTEIN FEPB"/>
    <property type="match status" value="1"/>
</dbReference>
<dbReference type="PANTHER" id="PTHR30532">
    <property type="entry name" value="IRON III DICITRATE-BINDING PERIPLASMIC PROTEIN"/>
    <property type="match status" value="1"/>
</dbReference>
<comment type="caution">
    <text evidence="7">The sequence shown here is derived from an EMBL/GenBank/DDBJ whole genome shotgun (WGS) entry which is preliminary data.</text>
</comment>